<evidence type="ECO:0000256" key="2">
    <source>
        <dbReference type="ARBA" id="ARBA00022448"/>
    </source>
</evidence>
<dbReference type="GO" id="GO:0098719">
    <property type="term" value="P:sodium ion import across plasma membrane"/>
    <property type="evidence" value="ECO:0007669"/>
    <property type="project" value="TreeGrafter"/>
</dbReference>
<keyword evidence="3 9" id="KW-0812">Transmembrane</keyword>
<dbReference type="GO" id="GO:0015386">
    <property type="term" value="F:potassium:proton antiporter activity"/>
    <property type="evidence" value="ECO:0007669"/>
    <property type="project" value="TreeGrafter"/>
</dbReference>
<comment type="subcellular location">
    <subcellularLocation>
        <location evidence="1">Membrane</location>
        <topology evidence="1">Multi-pass membrane protein</topology>
    </subcellularLocation>
</comment>
<dbReference type="InterPro" id="IPR004709">
    <property type="entry name" value="NaH_exchanger"/>
</dbReference>
<evidence type="ECO:0000256" key="1">
    <source>
        <dbReference type="ARBA" id="ARBA00004141"/>
    </source>
</evidence>
<sequence>MLFPLSVKRMSASFLTTVTFVGYIFHISFANEEENEAKERYAIIEFSWEEVKVPMTIVIWLFTACVAKILFHVYKKVSEMFPDSSLLILIGLLIGITLNAAHVNRSEFYLGSQVFMLYLLPPLVFDAGYNMPARAFFDNIGSIVTFALIGTAWNIVAIGVSLWLISKTGLFSVDMTFWDLLLFGSLIADVDPVAVIVIFEEMNVNELLFISVFGESLLNDGVSVVLYRMFVSFVEIGGDNLITQDYIYGVISFFIIAIGGTAVGILFAMLTAFLTKYTDNVPILNPVFVFLVPFASYLACEMCGLSAIMAIVFCGAAMKPYIRENIPKDAFKSIHYFVKVLALASETVIFIFLGLSTVSANHHWDTAFIVLTVIFCVIYRAIGVVVLCWILNKFRLKKFTKVDQFIIAFGGLRGAIAYGLVVALPDHLPAKNMFVTACIVVIYFTVFLQGMTLKPIANVLQVERKQVYEKGMVEKVHENLIDHTMIGVELVIGKYGHHWIRNTFEKYNMKYFRSLLIKKKARRTLDNSNLVRVANRLEAQDVAEFAEKIQDWYDQTRSRGSTTTSMAGERREEIDLDEVNKIFQEIKEERSNSRV</sequence>
<feature type="transmembrane region" description="Helical" evidence="10">
    <location>
        <begin position="54"/>
        <end position="74"/>
    </location>
</feature>
<dbReference type="OrthoDB" id="196264at2759"/>
<comment type="caution">
    <text evidence="12">The sequence shown here is derived from an EMBL/GenBank/DDBJ whole genome shotgun (WGS) entry which is preliminary data.</text>
</comment>
<feature type="transmembrane region" description="Helical" evidence="10">
    <location>
        <begin position="367"/>
        <end position="392"/>
    </location>
</feature>
<dbReference type="Proteomes" id="UP000659654">
    <property type="component" value="Unassembled WGS sequence"/>
</dbReference>
<name>A0A7I8XCR5_BURXY</name>
<feature type="transmembrane region" description="Helical" evidence="10">
    <location>
        <begin position="305"/>
        <end position="322"/>
    </location>
</feature>
<feature type="transmembrane region" description="Helical" evidence="10">
    <location>
        <begin position="404"/>
        <end position="424"/>
    </location>
</feature>
<dbReference type="InterPro" id="IPR006153">
    <property type="entry name" value="Cation/H_exchanger_TM"/>
</dbReference>
<protein>
    <recommendedName>
        <fullName evidence="9">Sodium/hydrogen exchanger</fullName>
    </recommendedName>
</protein>
<dbReference type="PANTHER" id="PTHR10110">
    <property type="entry name" value="SODIUM/HYDROGEN EXCHANGER"/>
    <property type="match status" value="1"/>
</dbReference>
<feature type="domain" description="Cation/H+ exchanger transmembrane" evidence="11">
    <location>
        <begin position="62"/>
        <end position="458"/>
    </location>
</feature>
<keyword evidence="13" id="KW-1185">Reference proteome</keyword>
<evidence type="ECO:0000256" key="8">
    <source>
        <dbReference type="ARBA" id="ARBA00023201"/>
    </source>
</evidence>
<evidence type="ECO:0000256" key="5">
    <source>
        <dbReference type="ARBA" id="ARBA00023053"/>
    </source>
</evidence>
<feature type="transmembrane region" description="Helical" evidence="10">
    <location>
        <begin position="430"/>
        <end position="448"/>
    </location>
</feature>
<evidence type="ECO:0000256" key="4">
    <source>
        <dbReference type="ARBA" id="ARBA00022989"/>
    </source>
</evidence>
<gene>
    <name evidence="12" type="ORF">BXYJ_LOCUS1331</name>
</gene>
<evidence type="ECO:0000256" key="3">
    <source>
        <dbReference type="ARBA" id="ARBA00022692"/>
    </source>
</evidence>
<dbReference type="EMBL" id="CAJFCV020000001">
    <property type="protein sequence ID" value="CAG9084088.1"/>
    <property type="molecule type" value="Genomic_DNA"/>
</dbReference>
<evidence type="ECO:0000256" key="10">
    <source>
        <dbReference type="SAM" id="Phobius"/>
    </source>
</evidence>
<dbReference type="EMBL" id="CAJFDI010000001">
    <property type="protein sequence ID" value="CAD5209215.1"/>
    <property type="molecule type" value="Genomic_DNA"/>
</dbReference>
<keyword evidence="2 9" id="KW-0813">Transport</keyword>
<dbReference type="GO" id="GO:0005886">
    <property type="term" value="C:plasma membrane"/>
    <property type="evidence" value="ECO:0007669"/>
    <property type="project" value="TreeGrafter"/>
</dbReference>
<dbReference type="PRINTS" id="PR01084">
    <property type="entry name" value="NAHEXCHNGR"/>
</dbReference>
<feature type="transmembrane region" description="Helical" evidence="10">
    <location>
        <begin position="86"/>
        <end position="102"/>
    </location>
</feature>
<feature type="transmembrane region" description="Helical" evidence="10">
    <location>
        <begin position="334"/>
        <end position="355"/>
    </location>
</feature>
<evidence type="ECO:0000256" key="6">
    <source>
        <dbReference type="ARBA" id="ARBA00023065"/>
    </source>
</evidence>
<comment type="similarity">
    <text evidence="9">Belongs to the monovalent cation:proton antiporter 1 (CPA1) transporter (TC 2.A.36) family.</text>
</comment>
<evidence type="ECO:0000313" key="13">
    <source>
        <dbReference type="Proteomes" id="UP000659654"/>
    </source>
</evidence>
<keyword evidence="4 10" id="KW-1133">Transmembrane helix</keyword>
<proteinExistence type="inferred from homology"/>
<dbReference type="AlphaFoldDB" id="A0A7I8XCR5"/>
<keyword evidence="7 10" id="KW-0472">Membrane</keyword>
<reference evidence="12" key="1">
    <citation type="submission" date="2020-09" db="EMBL/GenBank/DDBJ databases">
        <authorList>
            <person name="Kikuchi T."/>
        </authorList>
    </citation>
    <scope>NUCLEOTIDE SEQUENCE</scope>
    <source>
        <strain evidence="12">Ka4C1</strain>
    </source>
</reference>
<evidence type="ECO:0000313" key="12">
    <source>
        <dbReference type="EMBL" id="CAD5209215.1"/>
    </source>
</evidence>
<evidence type="ECO:0000256" key="9">
    <source>
        <dbReference type="RuleBase" id="RU003722"/>
    </source>
</evidence>
<evidence type="ECO:0000256" key="7">
    <source>
        <dbReference type="ARBA" id="ARBA00023136"/>
    </source>
</evidence>
<accession>A0A7I8XCR5</accession>
<dbReference type="Gene3D" id="6.10.140.1330">
    <property type="match status" value="1"/>
</dbReference>
<dbReference type="GO" id="GO:0015385">
    <property type="term" value="F:sodium:proton antiporter activity"/>
    <property type="evidence" value="ECO:0007669"/>
    <property type="project" value="InterPro"/>
</dbReference>
<dbReference type="SMR" id="A0A7I8XCR5"/>
<dbReference type="PANTHER" id="PTHR10110:SF92">
    <property type="entry name" value="NA(+)_H(+) EXCHANGER PROTEIN 2-RELATED"/>
    <property type="match status" value="1"/>
</dbReference>
<feature type="transmembrane region" description="Helical" evidence="10">
    <location>
        <begin position="206"/>
        <end position="227"/>
    </location>
</feature>
<organism evidence="12 13">
    <name type="scientific">Bursaphelenchus xylophilus</name>
    <name type="common">Pinewood nematode worm</name>
    <name type="synonym">Aphelenchoides xylophilus</name>
    <dbReference type="NCBI Taxonomy" id="6326"/>
    <lineage>
        <taxon>Eukaryota</taxon>
        <taxon>Metazoa</taxon>
        <taxon>Ecdysozoa</taxon>
        <taxon>Nematoda</taxon>
        <taxon>Chromadorea</taxon>
        <taxon>Rhabditida</taxon>
        <taxon>Tylenchina</taxon>
        <taxon>Tylenchomorpha</taxon>
        <taxon>Aphelenchoidea</taxon>
        <taxon>Aphelenchoididae</taxon>
        <taxon>Bursaphelenchus</taxon>
    </lineage>
</organism>
<dbReference type="GO" id="GO:0051453">
    <property type="term" value="P:regulation of intracellular pH"/>
    <property type="evidence" value="ECO:0007669"/>
    <property type="project" value="TreeGrafter"/>
</dbReference>
<feature type="transmembrane region" description="Helical" evidence="10">
    <location>
        <begin position="247"/>
        <end position="274"/>
    </location>
</feature>
<keyword evidence="6 9" id="KW-0406">Ion transport</keyword>
<dbReference type="Pfam" id="PF00999">
    <property type="entry name" value="Na_H_Exchanger"/>
    <property type="match status" value="1"/>
</dbReference>
<keyword evidence="8 9" id="KW-0739">Sodium transport</keyword>
<evidence type="ECO:0000259" key="11">
    <source>
        <dbReference type="Pfam" id="PF00999"/>
    </source>
</evidence>
<feature type="transmembrane region" description="Helical" evidence="10">
    <location>
        <begin position="140"/>
        <end position="165"/>
    </location>
</feature>
<feature type="transmembrane region" description="Helical" evidence="10">
    <location>
        <begin position="108"/>
        <end position="128"/>
    </location>
</feature>
<keyword evidence="5" id="KW-0915">Sodium</keyword>
<dbReference type="Proteomes" id="UP000582659">
    <property type="component" value="Unassembled WGS sequence"/>
</dbReference>
<feature type="transmembrane region" description="Helical" evidence="10">
    <location>
        <begin position="177"/>
        <end position="199"/>
    </location>
</feature>
<dbReference type="InterPro" id="IPR018422">
    <property type="entry name" value="Cation/H_exchanger_CPA1"/>
</dbReference>
<keyword evidence="9" id="KW-0050">Antiport</keyword>
<dbReference type="NCBIfam" id="TIGR00840">
    <property type="entry name" value="b_cpa1"/>
    <property type="match status" value="1"/>
</dbReference>